<dbReference type="Gramene" id="EFJ30432">
    <property type="protein sequence ID" value="EFJ30432"/>
    <property type="gene ID" value="SELMODRAFT_89437"/>
</dbReference>
<dbReference type="GO" id="GO:0004197">
    <property type="term" value="F:cysteine-type endopeptidase activity"/>
    <property type="evidence" value="ECO:0000318"/>
    <property type="project" value="GO_Central"/>
</dbReference>
<dbReference type="InterPro" id="IPR039417">
    <property type="entry name" value="Peptidase_C1A_papain-like"/>
</dbReference>
<dbReference type="InterPro" id="IPR038765">
    <property type="entry name" value="Papain-like_cys_pep_sf"/>
</dbReference>
<sequence length="320" mass="35598">DNLKFIQAENQKQNDYVLEANKFAYLTNAEFRERFLTTITPREPFGSFSHSAAESLPEVVDWRTRGAVCPVRSGSHGNLLPFLFFSMFSPPGTYDRKLGGLLCRRSSRRCQCHCDASCSKNDLGHYDKAFEFIIENGGIDSEGFGLNFRNKTCFFLRGTPFISSKLITLSLDFTIDGYEHVLPNNEEALKKAVAHQPVSVMIDAGCPAFKFYKSGILTSSCGTDLNHAVTIVGYGITSDGKKYWIVKNSWGTEWGDDGYVYMQRDTGVSTGLCGINMNPSYPTKQGLPKIQDEGLSTSNAANINADLWPVSGLYFSRLEE</sequence>
<keyword evidence="5" id="KW-1185">Reference proteome</keyword>
<dbReference type="SMART" id="SM00645">
    <property type="entry name" value="Pept_C1"/>
    <property type="match status" value="1"/>
</dbReference>
<dbReference type="PANTHER" id="PTHR12411">
    <property type="entry name" value="CYSTEINE PROTEASE FAMILY C1-RELATED"/>
    <property type="match status" value="1"/>
</dbReference>
<dbReference type="GO" id="GO:0005615">
    <property type="term" value="C:extracellular space"/>
    <property type="evidence" value="ECO:0000318"/>
    <property type="project" value="GO_Central"/>
</dbReference>
<dbReference type="PROSITE" id="PS00640">
    <property type="entry name" value="THIOL_PROTEASE_ASN"/>
    <property type="match status" value="1"/>
</dbReference>
<evidence type="ECO:0000259" key="3">
    <source>
        <dbReference type="SMART" id="SM00645"/>
    </source>
</evidence>
<dbReference type="InParanoid" id="D8RB50"/>
<protein>
    <recommendedName>
        <fullName evidence="3">Peptidase C1A papain C-terminal domain-containing protein</fullName>
    </recommendedName>
</protein>
<dbReference type="InterPro" id="IPR025660">
    <property type="entry name" value="Pept_his_AS"/>
</dbReference>
<evidence type="ECO:0000313" key="5">
    <source>
        <dbReference type="Proteomes" id="UP000001514"/>
    </source>
</evidence>
<dbReference type="Pfam" id="PF00112">
    <property type="entry name" value="Peptidase_C1"/>
    <property type="match status" value="1"/>
</dbReference>
<dbReference type="InterPro" id="IPR025661">
    <property type="entry name" value="Pept_asp_AS"/>
</dbReference>
<dbReference type="AlphaFoldDB" id="D8RB50"/>
<proteinExistence type="inferred from homology"/>
<dbReference type="InterPro" id="IPR013128">
    <property type="entry name" value="Peptidase_C1A"/>
</dbReference>
<dbReference type="SUPFAM" id="SSF54001">
    <property type="entry name" value="Cysteine proteinases"/>
    <property type="match status" value="1"/>
</dbReference>
<evidence type="ECO:0000256" key="1">
    <source>
        <dbReference type="ARBA" id="ARBA00008455"/>
    </source>
</evidence>
<feature type="domain" description="Peptidase C1A papain C-terminal" evidence="3">
    <location>
        <begin position="56"/>
        <end position="283"/>
    </location>
</feature>
<evidence type="ECO:0000256" key="2">
    <source>
        <dbReference type="ARBA" id="ARBA00023157"/>
    </source>
</evidence>
<keyword evidence="2" id="KW-1015">Disulfide bond</keyword>
<evidence type="ECO:0000313" key="4">
    <source>
        <dbReference type="EMBL" id="EFJ30432.1"/>
    </source>
</evidence>
<dbReference type="InterPro" id="IPR000668">
    <property type="entry name" value="Peptidase_C1A_C"/>
</dbReference>
<name>D8RB50_SELML</name>
<feature type="non-terminal residue" evidence="4">
    <location>
        <position position="1"/>
    </location>
</feature>
<dbReference type="Proteomes" id="UP000001514">
    <property type="component" value="Unassembled WGS sequence"/>
</dbReference>
<organism evidence="5">
    <name type="scientific">Selaginella moellendorffii</name>
    <name type="common">Spikemoss</name>
    <dbReference type="NCBI Taxonomy" id="88036"/>
    <lineage>
        <taxon>Eukaryota</taxon>
        <taxon>Viridiplantae</taxon>
        <taxon>Streptophyta</taxon>
        <taxon>Embryophyta</taxon>
        <taxon>Tracheophyta</taxon>
        <taxon>Lycopodiopsida</taxon>
        <taxon>Selaginellales</taxon>
        <taxon>Selaginellaceae</taxon>
        <taxon>Selaginella</taxon>
    </lineage>
</organism>
<dbReference type="KEGG" id="smo:SELMODRAFT_89437"/>
<reference evidence="4 5" key="1">
    <citation type="journal article" date="2011" name="Science">
        <title>The Selaginella genome identifies genetic changes associated with the evolution of vascular plants.</title>
        <authorList>
            <person name="Banks J.A."/>
            <person name="Nishiyama T."/>
            <person name="Hasebe M."/>
            <person name="Bowman J.L."/>
            <person name="Gribskov M."/>
            <person name="dePamphilis C."/>
            <person name="Albert V.A."/>
            <person name="Aono N."/>
            <person name="Aoyama T."/>
            <person name="Ambrose B.A."/>
            <person name="Ashton N.W."/>
            <person name="Axtell M.J."/>
            <person name="Barker E."/>
            <person name="Barker M.S."/>
            <person name="Bennetzen J.L."/>
            <person name="Bonawitz N.D."/>
            <person name="Chapple C."/>
            <person name="Cheng C."/>
            <person name="Correa L.G."/>
            <person name="Dacre M."/>
            <person name="DeBarry J."/>
            <person name="Dreyer I."/>
            <person name="Elias M."/>
            <person name="Engstrom E.M."/>
            <person name="Estelle M."/>
            <person name="Feng L."/>
            <person name="Finet C."/>
            <person name="Floyd S.K."/>
            <person name="Frommer W.B."/>
            <person name="Fujita T."/>
            <person name="Gramzow L."/>
            <person name="Gutensohn M."/>
            <person name="Harholt J."/>
            <person name="Hattori M."/>
            <person name="Heyl A."/>
            <person name="Hirai T."/>
            <person name="Hiwatashi Y."/>
            <person name="Ishikawa M."/>
            <person name="Iwata M."/>
            <person name="Karol K.G."/>
            <person name="Koehler B."/>
            <person name="Kolukisaoglu U."/>
            <person name="Kubo M."/>
            <person name="Kurata T."/>
            <person name="Lalonde S."/>
            <person name="Li K."/>
            <person name="Li Y."/>
            <person name="Litt A."/>
            <person name="Lyons E."/>
            <person name="Manning G."/>
            <person name="Maruyama T."/>
            <person name="Michael T.P."/>
            <person name="Mikami K."/>
            <person name="Miyazaki S."/>
            <person name="Morinaga S."/>
            <person name="Murata T."/>
            <person name="Mueller-Roeber B."/>
            <person name="Nelson D.R."/>
            <person name="Obara M."/>
            <person name="Oguri Y."/>
            <person name="Olmstead R.G."/>
            <person name="Onodera N."/>
            <person name="Petersen B.L."/>
            <person name="Pils B."/>
            <person name="Prigge M."/>
            <person name="Rensing S.A."/>
            <person name="Riano-Pachon D.M."/>
            <person name="Roberts A.W."/>
            <person name="Sato Y."/>
            <person name="Scheller H.V."/>
            <person name="Schulz B."/>
            <person name="Schulz C."/>
            <person name="Shakirov E.V."/>
            <person name="Shibagaki N."/>
            <person name="Shinohara N."/>
            <person name="Shippen D.E."/>
            <person name="Soerensen I."/>
            <person name="Sotooka R."/>
            <person name="Sugimoto N."/>
            <person name="Sugita M."/>
            <person name="Sumikawa N."/>
            <person name="Tanurdzic M."/>
            <person name="Theissen G."/>
            <person name="Ulvskov P."/>
            <person name="Wakazuki S."/>
            <person name="Weng J.K."/>
            <person name="Willats W.W."/>
            <person name="Wipf D."/>
            <person name="Wolf P.G."/>
            <person name="Yang L."/>
            <person name="Zimmer A.D."/>
            <person name="Zhu Q."/>
            <person name="Mitros T."/>
            <person name="Hellsten U."/>
            <person name="Loque D."/>
            <person name="Otillar R."/>
            <person name="Salamov A."/>
            <person name="Schmutz J."/>
            <person name="Shapiro H."/>
            <person name="Lindquist E."/>
            <person name="Lucas S."/>
            <person name="Rokhsar D."/>
            <person name="Grigoriev I.V."/>
        </authorList>
    </citation>
    <scope>NUCLEOTIDE SEQUENCE [LARGE SCALE GENOMIC DNA]</scope>
</reference>
<dbReference type="PROSITE" id="PS00639">
    <property type="entry name" value="THIOL_PROTEASE_HIS"/>
    <property type="match status" value="1"/>
</dbReference>
<dbReference type="eggNOG" id="KOG1543">
    <property type="taxonomic scope" value="Eukaryota"/>
</dbReference>
<dbReference type="CDD" id="cd02248">
    <property type="entry name" value="Peptidase_C1A"/>
    <property type="match status" value="1"/>
</dbReference>
<dbReference type="STRING" id="88036.D8RB50"/>
<accession>D8RB50</accession>
<dbReference type="EMBL" id="GL377575">
    <property type="protein sequence ID" value="EFJ30432.1"/>
    <property type="molecule type" value="Genomic_DNA"/>
</dbReference>
<dbReference type="GO" id="GO:0051603">
    <property type="term" value="P:proteolysis involved in protein catabolic process"/>
    <property type="evidence" value="ECO:0000318"/>
    <property type="project" value="GO_Central"/>
</dbReference>
<comment type="similarity">
    <text evidence="1">Belongs to the peptidase C1 family.</text>
</comment>
<dbReference type="HOGENOM" id="CLU_012184_1_0_1"/>
<dbReference type="GO" id="GO:0005764">
    <property type="term" value="C:lysosome"/>
    <property type="evidence" value="ECO:0000318"/>
    <property type="project" value="GO_Central"/>
</dbReference>
<dbReference type="Gene3D" id="3.90.70.10">
    <property type="entry name" value="Cysteine proteinases"/>
    <property type="match status" value="1"/>
</dbReference>
<gene>
    <name evidence="4" type="ORF">SELMODRAFT_89437</name>
</gene>